<evidence type="ECO:0000313" key="2">
    <source>
        <dbReference type="Proteomes" id="UP000569951"/>
    </source>
</evidence>
<dbReference type="RefSeq" id="WP_183988169.1">
    <property type="nucleotide sequence ID" value="NZ_JACHHG010000011.1"/>
</dbReference>
<name>A0A841I2B5_9DEIO</name>
<evidence type="ECO:0000313" key="1">
    <source>
        <dbReference type="EMBL" id="MBB6099413.1"/>
    </source>
</evidence>
<dbReference type="EMBL" id="JACHHG010000011">
    <property type="protein sequence ID" value="MBB6099413.1"/>
    <property type="molecule type" value="Genomic_DNA"/>
</dbReference>
<dbReference type="AlphaFoldDB" id="A0A841I2B5"/>
<protein>
    <submittedName>
        <fullName evidence="1">Uncharacterized protein</fullName>
    </submittedName>
</protein>
<organism evidence="1 2">
    <name type="scientific">Deinobacterium chartae</name>
    <dbReference type="NCBI Taxonomy" id="521158"/>
    <lineage>
        <taxon>Bacteria</taxon>
        <taxon>Thermotogati</taxon>
        <taxon>Deinococcota</taxon>
        <taxon>Deinococci</taxon>
        <taxon>Deinococcales</taxon>
        <taxon>Deinococcaceae</taxon>
        <taxon>Deinobacterium</taxon>
    </lineage>
</organism>
<dbReference type="Pfam" id="PF09674">
    <property type="entry name" value="DUF2400"/>
    <property type="match status" value="1"/>
</dbReference>
<dbReference type="InterPro" id="IPR014127">
    <property type="entry name" value="CHP02757"/>
</dbReference>
<accession>A0A841I2B5</accession>
<comment type="caution">
    <text evidence="1">The sequence shown here is derived from an EMBL/GenBank/DDBJ whole genome shotgun (WGS) entry which is preliminary data.</text>
</comment>
<sequence length="199" mass="22707">MPWYHRDWKVPWARILASASQFIEAREERQDLTLAGSATYSAHRIAQRLATGIYYIGRDESGARKKVWMFMQGMVRGAPDLAVWQHAINSADLGVPLDTNTGAAFLDLRTPYLERLLHDNDLSYELDERGKMASTAGNIEAVTRVARWLFSKDPARVDYAFFCCGRHHSPGSDHHRCWTYVNCSACSLRSLVRCKERRA</sequence>
<reference evidence="1 2" key="1">
    <citation type="submission" date="2020-08" db="EMBL/GenBank/DDBJ databases">
        <title>Genomic Encyclopedia of Type Strains, Phase IV (KMG-IV): sequencing the most valuable type-strain genomes for metagenomic binning, comparative biology and taxonomic classification.</title>
        <authorList>
            <person name="Goeker M."/>
        </authorList>
    </citation>
    <scope>NUCLEOTIDE SEQUENCE [LARGE SCALE GENOMIC DNA]</scope>
    <source>
        <strain evidence="1 2">DSM 21458</strain>
    </source>
</reference>
<dbReference type="Proteomes" id="UP000569951">
    <property type="component" value="Unassembled WGS sequence"/>
</dbReference>
<keyword evidence="2" id="KW-1185">Reference proteome</keyword>
<proteinExistence type="predicted"/>
<gene>
    <name evidence="1" type="ORF">HNR42_002854</name>
</gene>